<feature type="compositionally biased region" description="Acidic residues" evidence="1">
    <location>
        <begin position="143"/>
        <end position="157"/>
    </location>
</feature>
<evidence type="ECO:0000256" key="1">
    <source>
        <dbReference type="SAM" id="MobiDB-lite"/>
    </source>
</evidence>
<dbReference type="InterPro" id="IPR017956">
    <property type="entry name" value="AT_hook_DNA-bd_motif"/>
</dbReference>
<dbReference type="Proteomes" id="UP000700596">
    <property type="component" value="Unassembled WGS sequence"/>
</dbReference>
<protein>
    <submittedName>
        <fullName evidence="2">Uncharacterized protein</fullName>
    </submittedName>
</protein>
<comment type="caution">
    <text evidence="2">The sequence shown here is derived from an EMBL/GenBank/DDBJ whole genome shotgun (WGS) entry which is preliminary data.</text>
</comment>
<evidence type="ECO:0000313" key="3">
    <source>
        <dbReference type="Proteomes" id="UP000700596"/>
    </source>
</evidence>
<feature type="compositionally biased region" description="Acidic residues" evidence="1">
    <location>
        <begin position="17"/>
        <end position="27"/>
    </location>
</feature>
<name>A0A9P9IJK9_9PLEO</name>
<accession>A0A9P9IJK9</accession>
<dbReference type="GO" id="GO:0003677">
    <property type="term" value="F:DNA binding"/>
    <property type="evidence" value="ECO:0007669"/>
    <property type="project" value="InterPro"/>
</dbReference>
<feature type="compositionally biased region" description="Basic and acidic residues" evidence="1">
    <location>
        <begin position="117"/>
        <end position="142"/>
    </location>
</feature>
<sequence length="398" mass="44413">MSPKAKRGRPPTLVYEPEPEPGPEITEDVVALPKKRGRLSKSSQKLLNAAQHDTTPLKKQRGRPAKLVQILSSNNPSDVTKPAKVRRGRPSKQVQAVADDNPPAGKRGRPVKNFTSPEHDLSGEDVADRTDSVEVDQEREGIEDQTEEENEYQEDEENEDWEEAMKEHWAFVKSLGSKGDKVSATEAKKGRLANELEKFVGCYIIRCPSLDDYELEETPTIDINLSKARPHVLESAVKFGVIEGTMILGATEQELDEYIEDVAAKGGIGEEFEHRNDDDDKGKGGLPGTKKRKSRPVGREKGPSKKKAKATSIGSRLHLRFRGRETYEGKIFFNPHAGHLDLIDSNCTQFKGVASMPYLGDKCEFMGFKVDAIASNVAEDWNNFSEHAYENERVSRWG</sequence>
<gene>
    <name evidence="2" type="ORF">B0J11DRAFT_344968</name>
</gene>
<feature type="compositionally biased region" description="Basic and acidic residues" evidence="1">
    <location>
        <begin position="271"/>
        <end position="283"/>
    </location>
</feature>
<keyword evidence="3" id="KW-1185">Reference proteome</keyword>
<organism evidence="2 3">
    <name type="scientific">Dendryphion nanum</name>
    <dbReference type="NCBI Taxonomy" id="256645"/>
    <lineage>
        <taxon>Eukaryota</taxon>
        <taxon>Fungi</taxon>
        <taxon>Dikarya</taxon>
        <taxon>Ascomycota</taxon>
        <taxon>Pezizomycotina</taxon>
        <taxon>Dothideomycetes</taxon>
        <taxon>Pleosporomycetidae</taxon>
        <taxon>Pleosporales</taxon>
        <taxon>Torulaceae</taxon>
        <taxon>Dendryphion</taxon>
    </lineage>
</organism>
<feature type="region of interest" description="Disordered" evidence="1">
    <location>
        <begin position="269"/>
        <end position="313"/>
    </location>
</feature>
<reference evidence="2" key="1">
    <citation type="journal article" date="2021" name="Nat. Commun.">
        <title>Genetic determinants of endophytism in the Arabidopsis root mycobiome.</title>
        <authorList>
            <person name="Mesny F."/>
            <person name="Miyauchi S."/>
            <person name="Thiergart T."/>
            <person name="Pickel B."/>
            <person name="Atanasova L."/>
            <person name="Karlsson M."/>
            <person name="Huettel B."/>
            <person name="Barry K.W."/>
            <person name="Haridas S."/>
            <person name="Chen C."/>
            <person name="Bauer D."/>
            <person name="Andreopoulos W."/>
            <person name="Pangilinan J."/>
            <person name="LaButti K."/>
            <person name="Riley R."/>
            <person name="Lipzen A."/>
            <person name="Clum A."/>
            <person name="Drula E."/>
            <person name="Henrissat B."/>
            <person name="Kohler A."/>
            <person name="Grigoriev I.V."/>
            <person name="Martin F.M."/>
            <person name="Hacquard S."/>
        </authorList>
    </citation>
    <scope>NUCLEOTIDE SEQUENCE</scope>
    <source>
        <strain evidence="2">MPI-CAGE-CH-0243</strain>
    </source>
</reference>
<dbReference type="SMART" id="SM00384">
    <property type="entry name" value="AT_hook"/>
    <property type="match status" value="4"/>
</dbReference>
<dbReference type="AlphaFoldDB" id="A0A9P9IJK9"/>
<feature type="region of interest" description="Disordered" evidence="1">
    <location>
        <begin position="1"/>
        <end position="157"/>
    </location>
</feature>
<evidence type="ECO:0000313" key="2">
    <source>
        <dbReference type="EMBL" id="KAH7122642.1"/>
    </source>
</evidence>
<feature type="compositionally biased region" description="Polar residues" evidence="1">
    <location>
        <begin position="40"/>
        <end position="54"/>
    </location>
</feature>
<dbReference type="EMBL" id="JAGMWT010000009">
    <property type="protein sequence ID" value="KAH7122642.1"/>
    <property type="molecule type" value="Genomic_DNA"/>
</dbReference>
<dbReference type="OrthoDB" id="4630416at2759"/>
<proteinExistence type="predicted"/>